<evidence type="ECO:0000256" key="1">
    <source>
        <dbReference type="SAM" id="Phobius"/>
    </source>
</evidence>
<feature type="transmembrane region" description="Helical" evidence="1">
    <location>
        <begin position="102"/>
        <end position="120"/>
    </location>
</feature>
<dbReference type="Proteomes" id="UP000625631">
    <property type="component" value="Unassembled WGS sequence"/>
</dbReference>
<feature type="transmembrane region" description="Helical" evidence="1">
    <location>
        <begin position="259"/>
        <end position="281"/>
    </location>
</feature>
<name>A0ABS0Q4P0_9BACT</name>
<protein>
    <recommendedName>
        <fullName evidence="4">Glycosyltransferase RgtA/B/C/D-like domain-containing protein</fullName>
    </recommendedName>
</protein>
<keyword evidence="1" id="KW-0812">Transmembrane</keyword>
<feature type="transmembrane region" description="Helical" evidence="1">
    <location>
        <begin position="317"/>
        <end position="338"/>
    </location>
</feature>
<feature type="transmembrane region" description="Helical" evidence="1">
    <location>
        <begin position="229"/>
        <end position="247"/>
    </location>
</feature>
<accession>A0ABS0Q4P0</accession>
<dbReference type="EMBL" id="JAEDAE010000002">
    <property type="protein sequence ID" value="MBH8557623.1"/>
    <property type="molecule type" value="Genomic_DNA"/>
</dbReference>
<proteinExistence type="predicted"/>
<evidence type="ECO:0008006" key="4">
    <source>
        <dbReference type="Google" id="ProtNLM"/>
    </source>
</evidence>
<evidence type="ECO:0000313" key="2">
    <source>
        <dbReference type="EMBL" id="MBH8557623.1"/>
    </source>
</evidence>
<organism evidence="2 3">
    <name type="scientific">Hymenobacter negativus</name>
    <dbReference type="NCBI Taxonomy" id="2795026"/>
    <lineage>
        <taxon>Bacteria</taxon>
        <taxon>Pseudomonadati</taxon>
        <taxon>Bacteroidota</taxon>
        <taxon>Cytophagia</taxon>
        <taxon>Cytophagales</taxon>
        <taxon>Hymenobacteraceae</taxon>
        <taxon>Hymenobacter</taxon>
    </lineage>
</organism>
<evidence type="ECO:0000313" key="3">
    <source>
        <dbReference type="Proteomes" id="UP000625631"/>
    </source>
</evidence>
<feature type="transmembrane region" description="Helical" evidence="1">
    <location>
        <begin position="127"/>
        <end position="147"/>
    </location>
</feature>
<gene>
    <name evidence="2" type="ORF">I7X13_06165</name>
</gene>
<feature type="transmembrane region" description="Helical" evidence="1">
    <location>
        <begin position="287"/>
        <end position="305"/>
    </location>
</feature>
<reference evidence="2 3" key="1">
    <citation type="submission" date="2020-12" db="EMBL/GenBank/DDBJ databases">
        <title>Hymenobacter sp.</title>
        <authorList>
            <person name="Kim M.K."/>
        </authorList>
    </citation>
    <scope>NUCLEOTIDE SEQUENCE [LARGE SCALE GENOMIC DNA]</scope>
    <source>
        <strain evidence="2 3">BT442</strain>
    </source>
</reference>
<sequence>MRHWWHQVGRPQRLALLVGVLVTLARFCLIGKGTMAFVDESRYVNAMLGLRALSEGHGQEFLRYINSMGARPGDGIWRAIPGLGQALLLLVFDLNPNAPPSLQVPQAFNVLIVSLNALLLYHIYRRFFSVGLALLGLALYSSLVNTNLYLRHLLPYDHSLFFFFLALTVLLRPKTTANLKLQAVVGILAGLSYAIYPGYFMGPILLLAVALLAELDTARSSLSAALKPAAVQLVGLLVVLLGFEGLARLGHTSYWASSRYIATTVTQGSFAEGFSFIGSYFWQVEGWLGISLLLLFGVGVGLSWRAGLTASSGTQRILVRLLTVGFLTWLGYALAVQVGHKLVFYGRTLHFFVPIIIIGALVTLRALGRAKGGRAWHYLGIGGVVLAHFGIFLAGYLPIDYPCDVAYRAGIYDYPQIAASQVSVCNKHLMAYRLFGPRLRSQLAQKHPTPTFQLLNFAYLYPVSCYQPAHLRPGKVVADVPYFMKYPAYQFEGHSARERAILQNHEVDFQIVANGN</sequence>
<keyword evidence="3" id="KW-1185">Reference proteome</keyword>
<dbReference type="RefSeq" id="WP_198074794.1">
    <property type="nucleotide sequence ID" value="NZ_JAEDAE010000002.1"/>
</dbReference>
<feature type="transmembrane region" description="Helical" evidence="1">
    <location>
        <begin position="344"/>
        <end position="364"/>
    </location>
</feature>
<feature type="transmembrane region" description="Helical" evidence="1">
    <location>
        <begin position="153"/>
        <end position="171"/>
    </location>
</feature>
<keyword evidence="1" id="KW-1133">Transmembrane helix</keyword>
<keyword evidence="1" id="KW-0472">Membrane</keyword>
<feature type="transmembrane region" description="Helical" evidence="1">
    <location>
        <begin position="183"/>
        <end position="209"/>
    </location>
</feature>
<comment type="caution">
    <text evidence="2">The sequence shown here is derived from an EMBL/GenBank/DDBJ whole genome shotgun (WGS) entry which is preliminary data.</text>
</comment>
<feature type="transmembrane region" description="Helical" evidence="1">
    <location>
        <begin position="376"/>
        <end position="397"/>
    </location>
</feature>